<name>A0ABR5AHR7_9BACL</name>
<dbReference type="RefSeq" id="WP_041047897.1">
    <property type="nucleotide sequence ID" value="NZ_JXAK01000019.1"/>
</dbReference>
<gene>
    <name evidence="2" type="ORF">SD70_12480</name>
</gene>
<evidence type="ECO:0000313" key="3">
    <source>
        <dbReference type="Proteomes" id="UP000031967"/>
    </source>
</evidence>
<dbReference type="Gene3D" id="3.90.1200.10">
    <property type="match status" value="1"/>
</dbReference>
<sequence>MSQLKPNMDAGTAETFLREYWNGDISGLQAVEEGELSRAYFFRAGGKDYVVRFNHSGEGFARELRLYESYHRQGLPMPRIVAIGTTEGFHYCISKRAPGTTLIRLPLEQIREFVPRLTDTFAQLQRLQLGKTAGYGWVNAEGNGDFDSWPAFLASFFAEEQDGFWHGWYRLFEAGILERDVFWPLYGRMMEDARRAPPERHLVHGDFHLGNMIGDGSAITAIVDWEMAAYGDYMFDLATMQLWTPQLQFPEKFRQRMAEQGVHIPYFEERLRCGLLFKGLDGLRFFAKKEDPGAYRHVKSELLRLLQG</sequence>
<dbReference type="InterPro" id="IPR011009">
    <property type="entry name" value="Kinase-like_dom_sf"/>
</dbReference>
<dbReference type="InterPro" id="IPR002575">
    <property type="entry name" value="Aminoglycoside_PTrfase"/>
</dbReference>
<evidence type="ECO:0000313" key="2">
    <source>
        <dbReference type="EMBL" id="KIL40564.1"/>
    </source>
</evidence>
<dbReference type="EMBL" id="JXAK01000019">
    <property type="protein sequence ID" value="KIL40564.1"/>
    <property type="molecule type" value="Genomic_DNA"/>
</dbReference>
<evidence type="ECO:0000259" key="1">
    <source>
        <dbReference type="Pfam" id="PF01636"/>
    </source>
</evidence>
<accession>A0ABR5AHR7</accession>
<dbReference type="Pfam" id="PF01636">
    <property type="entry name" value="APH"/>
    <property type="match status" value="1"/>
</dbReference>
<proteinExistence type="predicted"/>
<reference evidence="2 3" key="1">
    <citation type="submission" date="2014-12" db="EMBL/GenBank/DDBJ databases">
        <title>Draft genome sequence of Paenibacillus kamchatkensis strain B-2647.</title>
        <authorList>
            <person name="Karlyshev A.V."/>
            <person name="Kudryashova E.B."/>
        </authorList>
    </citation>
    <scope>NUCLEOTIDE SEQUENCE [LARGE SCALE GENOMIC DNA]</scope>
    <source>
        <strain evidence="2 3">VKM B-2647</strain>
    </source>
</reference>
<organism evidence="2 3">
    <name type="scientific">Gordoniibacillus kamchatkensis</name>
    <dbReference type="NCBI Taxonomy" id="1590651"/>
    <lineage>
        <taxon>Bacteria</taxon>
        <taxon>Bacillati</taxon>
        <taxon>Bacillota</taxon>
        <taxon>Bacilli</taxon>
        <taxon>Bacillales</taxon>
        <taxon>Paenibacillaceae</taxon>
        <taxon>Gordoniibacillus</taxon>
    </lineage>
</organism>
<keyword evidence="3" id="KW-1185">Reference proteome</keyword>
<dbReference type="Gene3D" id="3.30.200.150">
    <property type="match status" value="1"/>
</dbReference>
<dbReference type="InterPro" id="IPR051678">
    <property type="entry name" value="AGP_Transferase"/>
</dbReference>
<comment type="caution">
    <text evidence="2">The sequence shown here is derived from an EMBL/GenBank/DDBJ whole genome shotgun (WGS) entry which is preliminary data.</text>
</comment>
<dbReference type="SUPFAM" id="SSF56112">
    <property type="entry name" value="Protein kinase-like (PK-like)"/>
    <property type="match status" value="1"/>
</dbReference>
<feature type="domain" description="Aminoglycoside phosphotransferase" evidence="1">
    <location>
        <begin position="28"/>
        <end position="247"/>
    </location>
</feature>
<dbReference type="PANTHER" id="PTHR21310">
    <property type="entry name" value="AMINOGLYCOSIDE PHOSPHOTRANSFERASE-RELATED-RELATED"/>
    <property type="match status" value="1"/>
</dbReference>
<dbReference type="Proteomes" id="UP000031967">
    <property type="component" value="Unassembled WGS sequence"/>
</dbReference>
<protein>
    <recommendedName>
        <fullName evidence="1">Aminoglycoside phosphotransferase domain-containing protein</fullName>
    </recommendedName>
</protein>